<name>A0A1G4IKS0_TRYEQ</name>
<feature type="coiled-coil region" evidence="1">
    <location>
        <begin position="844"/>
        <end position="965"/>
    </location>
</feature>
<sequence>MSEPREVGYRHILRSASATSKVNAKNRSPTVTKSPSTPTDSRGVSAARMRSFSGSSVARANPRIPQKDDSSREEVRALRLLLREREEQVELLHALLSEKQLLLNHNKAAEERLRQCDEQLGTLAAVLGLEMESQEKDNLPHTTRQAKGSELGTVKKMPSVRCILDRVQQLVYDKTHLESELDVKLQELEWAQTELEMLRGGTLSQKVSLKNDAGKCGSLAQELESQLRVNAELERTLADLKEKYIMSERILETLEKDHHQVSQVLHGKEKEVLELQRKERSVAAESSKRREYEIYHMQWKEPNNLITTHHRCHFRGDSWVGLLREKPQAMQAALLKDISLELRAPYGFITIATMESVSELVVFDVIIRHPVSLSEDDVELRLIGCSFDEMSLLLKQAENPKEGHDLVLHQLKLLQGTIVRKEEEIAALTKQLRTTKLSLEERQRQYDEESKLVHMALDETEETVKVTYSELKMRELREEELKLQLQQCSETILSRDQRIMELTAQLRELNSTVAEESEENARIRDATCSNGPGDKHDGRSAEGRKKCVENESDGLCDTLVKIPSVKMHVVEASWKGLDPLASTEAVMTLDSRAQSIVRTILIGEMATVAHVLPLKVLSLQCTCCSLRAEVQVHISSQVEDADRSTEGLDKFRPRTTIAFLEEWFNMRELIESRGRRVQSLADELTSLNLSVAAFKESGKKNEEVEKAATTGTPSCAGETSQGDEEKREEKRLCESLDQQLRLERTQVRTLQAEKRAKELALQRANDKLNEVTAAFEALQSNFAGRDHRPTRDEDANACRLADVQAKRRHGRNQKDNNMKGVCDAELAGGNESLRAERGDVWSALADAYEEYDTLYERYENAMKQLQDLESSLREKLLLTKRSHVYEKQVEELTQQKEALIAEQEKQREKEALLRETVTSHQRDIDRLQKELDRKTEWAEEVMRRLVEEEDECSRLEGAVRSLKQHSTAEVATKEKVVSNDLKTKDIQRVLYTFCTTTLGIDVPEQEQSVDGVLALIARAYANKASGASMQVAFADREEVSTAIQSLNTAVQLLQQSLPTVRRRACSDVRSRGRAAVDNSPRSSPTGVRKVPSRGRPMTFSGRGATTSPPVRAPQISGRRLLGQATPMRSAPTNTPKRHKTPQQEKVNTVGPCHPLISSATRVVQLVQQLTGTPVQPKVKPTKTATKPLSNTAGEELAEEFVRWSREQTISLALIVKDYLHDALRAMSQVALAHDAVTTTYQGLPVDHTLNLNTAKSCVTHALKSIVQTISSLLSHREISEIEGKFGKDYLSMTPAPRGKTTKQEDPRRQCSAPALGLAPRPANITLSSGDHCRSVSRDVDGLSVRPQREAL</sequence>
<evidence type="ECO:0000313" key="4">
    <source>
        <dbReference type="EMBL" id="SCU73121.1"/>
    </source>
</evidence>
<feature type="region of interest" description="Disordered" evidence="2">
    <location>
        <begin position="1"/>
        <end position="73"/>
    </location>
</feature>
<keyword evidence="1" id="KW-0175">Coiled coil</keyword>
<feature type="coiled-coil region" evidence="1">
    <location>
        <begin position="411"/>
        <end position="438"/>
    </location>
</feature>
<keyword evidence="5" id="KW-1185">Reference proteome</keyword>
<feature type="compositionally biased region" description="Polar residues" evidence="2">
    <location>
        <begin position="709"/>
        <end position="720"/>
    </location>
</feature>
<feature type="compositionally biased region" description="Low complexity" evidence="2">
    <location>
        <begin position="28"/>
        <end position="41"/>
    </location>
</feature>
<accession>A0A1G4IKS0</accession>
<protein>
    <recommendedName>
        <fullName evidence="3">Flagellar attachment zone protein 1 conserved domain-containing protein</fullName>
    </recommendedName>
</protein>
<dbReference type="VEuPathDB" id="TriTrypDB:TEOVI_000707400"/>
<feature type="coiled-coil region" evidence="1">
    <location>
        <begin position="223"/>
        <end position="257"/>
    </location>
</feature>
<feature type="region of interest" description="Disordered" evidence="2">
    <location>
        <begin position="1061"/>
        <end position="1148"/>
    </location>
</feature>
<feature type="coiled-coil region" evidence="1">
    <location>
        <begin position="92"/>
        <end position="119"/>
    </location>
</feature>
<dbReference type="EMBL" id="CZPT02001998">
    <property type="protein sequence ID" value="SCU73121.1"/>
    <property type="molecule type" value="Genomic_DNA"/>
</dbReference>
<dbReference type="GeneID" id="92381008"/>
<dbReference type="Pfam" id="PF23398">
    <property type="entry name" value="FAZ1_cons"/>
    <property type="match status" value="1"/>
</dbReference>
<dbReference type="PANTHER" id="PTHR23159">
    <property type="entry name" value="CENTROSOMAL PROTEIN 2"/>
    <property type="match status" value="1"/>
</dbReference>
<reference evidence="4" key="1">
    <citation type="submission" date="2016-09" db="EMBL/GenBank/DDBJ databases">
        <authorList>
            <person name="Hebert L."/>
            <person name="Moumen B."/>
        </authorList>
    </citation>
    <scope>NUCLEOTIDE SEQUENCE [LARGE SCALE GENOMIC DNA]</scope>
    <source>
        <strain evidence="4">OVI</strain>
    </source>
</reference>
<evidence type="ECO:0000256" key="1">
    <source>
        <dbReference type="SAM" id="Coils"/>
    </source>
</evidence>
<gene>
    <name evidence="4" type="ORF">TEOVI_000707400</name>
</gene>
<dbReference type="PANTHER" id="PTHR23159:SF31">
    <property type="entry name" value="CENTROSOME-ASSOCIATED PROTEIN CEP250 ISOFORM X1"/>
    <property type="match status" value="1"/>
</dbReference>
<feature type="region of interest" description="Disordered" evidence="2">
    <location>
        <begin position="700"/>
        <end position="730"/>
    </location>
</feature>
<comment type="caution">
    <text evidence="4">The sequence shown here is derived from an EMBL/GenBank/DDBJ whole genome shotgun (WGS) entry which is preliminary data.</text>
</comment>
<feature type="domain" description="Flagellar attachment zone protein 1 conserved" evidence="3">
    <location>
        <begin position="306"/>
        <end position="396"/>
    </location>
</feature>
<dbReference type="RefSeq" id="XP_067083527.1">
    <property type="nucleotide sequence ID" value="XM_067227426.1"/>
</dbReference>
<evidence type="ECO:0000256" key="2">
    <source>
        <dbReference type="SAM" id="MobiDB-lite"/>
    </source>
</evidence>
<proteinExistence type="predicted"/>
<organism evidence="4 5">
    <name type="scientific">Trypanosoma equiperdum</name>
    <dbReference type="NCBI Taxonomy" id="5694"/>
    <lineage>
        <taxon>Eukaryota</taxon>
        <taxon>Discoba</taxon>
        <taxon>Euglenozoa</taxon>
        <taxon>Kinetoplastea</taxon>
        <taxon>Metakinetoplastina</taxon>
        <taxon>Trypanosomatida</taxon>
        <taxon>Trypanosomatidae</taxon>
        <taxon>Trypanosoma</taxon>
    </lineage>
</organism>
<evidence type="ECO:0000313" key="5">
    <source>
        <dbReference type="Proteomes" id="UP000195570"/>
    </source>
</evidence>
<feature type="region of interest" description="Disordered" evidence="2">
    <location>
        <begin position="1289"/>
        <end position="1315"/>
    </location>
</feature>
<feature type="coiled-coil region" evidence="1">
    <location>
        <begin position="733"/>
        <end position="781"/>
    </location>
</feature>
<evidence type="ECO:0000259" key="3">
    <source>
        <dbReference type="Pfam" id="PF23398"/>
    </source>
</evidence>
<dbReference type="InterPro" id="IPR056614">
    <property type="entry name" value="FAZ1_cons"/>
</dbReference>
<feature type="compositionally biased region" description="Polar residues" evidence="2">
    <location>
        <begin position="16"/>
        <end position="27"/>
    </location>
</feature>
<dbReference type="Proteomes" id="UP000195570">
    <property type="component" value="Unassembled WGS sequence"/>
</dbReference>
<feature type="region of interest" description="Disordered" evidence="2">
    <location>
        <begin position="513"/>
        <end position="541"/>
    </location>
</feature>